<organism evidence="1 2">
    <name type="scientific">Niastella populi</name>
    <dbReference type="NCBI Taxonomy" id="550983"/>
    <lineage>
        <taxon>Bacteria</taxon>
        <taxon>Pseudomonadati</taxon>
        <taxon>Bacteroidota</taxon>
        <taxon>Chitinophagia</taxon>
        <taxon>Chitinophagales</taxon>
        <taxon>Chitinophagaceae</taxon>
        <taxon>Niastella</taxon>
    </lineage>
</organism>
<dbReference type="EMBL" id="LWBP01000100">
    <property type="protein sequence ID" value="OQP63697.1"/>
    <property type="molecule type" value="Genomic_DNA"/>
</dbReference>
<reference evidence="2" key="1">
    <citation type="submission" date="2016-04" db="EMBL/GenBank/DDBJ databases">
        <authorList>
            <person name="Chen L."/>
            <person name="Zhuang W."/>
            <person name="Wang G."/>
        </authorList>
    </citation>
    <scope>NUCLEOTIDE SEQUENCE [LARGE SCALE GENOMIC DNA]</scope>
    <source>
        <strain evidence="2">208</strain>
    </source>
</reference>
<accession>A0A1V9FZE3</accession>
<dbReference type="Proteomes" id="UP000192276">
    <property type="component" value="Unassembled WGS sequence"/>
</dbReference>
<sequence length="274" mass="31682">MLRVFILIFFFFLTTLANGQGFNRVQDLSNMTLVSKKLEYLKILNDTTLWSSINSDKDTALFFLRNDTFYIRQKYLQTDQTGTKWIERLYGYKVIKIAPDSLTLKNKYPFGYKPDDWEDTLVFVNIEQIKEPVADFRFLKLEYSSPWTGERNITVDSLGRVNFVDNPIQYSINNPTADKNAKPRSFSGQLTMKELINFKNLLSKSLPSRLPLKRGCPMDGSTSNFEIQIGTKNIVSTGCDLSWTHASLLEYLFDIDQNKGLVKSQSKTNYSQKY</sequence>
<evidence type="ECO:0000313" key="1">
    <source>
        <dbReference type="EMBL" id="OQP63697.1"/>
    </source>
</evidence>
<comment type="caution">
    <text evidence="1">The sequence shown here is derived from an EMBL/GenBank/DDBJ whole genome shotgun (WGS) entry which is preliminary data.</text>
</comment>
<dbReference type="AlphaFoldDB" id="A0A1V9FZE3"/>
<evidence type="ECO:0000313" key="2">
    <source>
        <dbReference type="Proteomes" id="UP000192276"/>
    </source>
</evidence>
<gene>
    <name evidence="1" type="ORF">A4R26_17165</name>
</gene>
<proteinExistence type="predicted"/>
<dbReference type="RefSeq" id="WP_081163777.1">
    <property type="nucleotide sequence ID" value="NZ_LWBP01000100.1"/>
</dbReference>
<keyword evidence="2" id="KW-1185">Reference proteome</keyword>
<dbReference type="OrthoDB" id="9912406at2"/>
<name>A0A1V9FZE3_9BACT</name>
<protein>
    <submittedName>
        <fullName evidence="1">Uncharacterized protein</fullName>
    </submittedName>
</protein>
<dbReference type="STRING" id="550983.A4R26_17165"/>